<keyword evidence="1" id="KW-1133">Transmembrane helix</keyword>
<feature type="transmembrane region" description="Helical" evidence="1">
    <location>
        <begin position="16"/>
        <end position="38"/>
    </location>
</feature>
<dbReference type="KEGG" id="mjl:Mjls_0862"/>
<keyword evidence="1" id="KW-0812">Transmembrane</keyword>
<organism evidence="2">
    <name type="scientific">Mycobacterium sp. (strain JLS)</name>
    <dbReference type="NCBI Taxonomy" id="164757"/>
    <lineage>
        <taxon>Bacteria</taxon>
        <taxon>Bacillati</taxon>
        <taxon>Actinomycetota</taxon>
        <taxon>Actinomycetes</taxon>
        <taxon>Mycobacteriales</taxon>
        <taxon>Mycobacteriaceae</taxon>
        <taxon>Mycobacterium</taxon>
    </lineage>
</organism>
<proteinExistence type="predicted"/>
<gene>
    <name evidence="2" type="ordered locus">Mjls_0862</name>
</gene>
<feature type="transmembrane region" description="Helical" evidence="1">
    <location>
        <begin position="44"/>
        <end position="64"/>
    </location>
</feature>
<evidence type="ECO:0000256" key="1">
    <source>
        <dbReference type="SAM" id="Phobius"/>
    </source>
</evidence>
<sequence length="134" mass="14317">MTGGVISVLKKMRGEAITYVAYVGFLVGFIALGLFVYALAAGSVLAGIIGAGLVASMIATVVLFRAGARRRAEENESGIEIPGVNIFATPLKRDEIDRYLLTYRGAQVRADDVRDIASITRGAPSRREDERIAA</sequence>
<accession>A0A5Q5CBX6</accession>
<evidence type="ECO:0000313" key="2">
    <source>
        <dbReference type="EMBL" id="ABN96671.1"/>
    </source>
</evidence>
<dbReference type="EMBL" id="CP000580">
    <property type="protein sequence ID" value="ABN96671.1"/>
    <property type="molecule type" value="Genomic_DNA"/>
</dbReference>
<reference evidence="2" key="1">
    <citation type="submission" date="2007-02" db="EMBL/GenBank/DDBJ databases">
        <title>Complete sequence of Mycobacterium sp. JLS.</title>
        <authorList>
            <consortium name="US DOE Joint Genome Institute"/>
            <person name="Copeland A."/>
            <person name="Lucas S."/>
            <person name="Lapidus A."/>
            <person name="Barry K."/>
            <person name="Detter J.C."/>
            <person name="Glavina del Rio T."/>
            <person name="Hammon N."/>
            <person name="Israni S."/>
            <person name="Dalin E."/>
            <person name="Tice H."/>
            <person name="Pitluck S."/>
            <person name="Chain P."/>
            <person name="Malfatti S."/>
            <person name="Shin M."/>
            <person name="Vergez L."/>
            <person name="Schmutz J."/>
            <person name="Larimer F."/>
            <person name="Land M."/>
            <person name="Hauser L."/>
            <person name="Kyrpides N."/>
            <person name="Mikhailova N."/>
            <person name="Miller C.D."/>
            <person name="Anderson A.J."/>
            <person name="Sims R.C."/>
            <person name="Richardson P."/>
        </authorList>
    </citation>
    <scope>NUCLEOTIDE SEQUENCE [LARGE SCALE GENOMIC DNA]</scope>
    <source>
        <strain evidence="2">JLS</strain>
    </source>
</reference>
<keyword evidence="1" id="KW-0472">Membrane</keyword>
<protein>
    <submittedName>
        <fullName evidence="2">Uncharacterized protein</fullName>
    </submittedName>
</protein>
<dbReference type="AlphaFoldDB" id="A0A5Q5CBX6"/>
<name>A0A5Q5CBX6_MYCSJ</name>